<feature type="compositionally biased region" description="Basic and acidic residues" evidence="1">
    <location>
        <begin position="166"/>
        <end position="193"/>
    </location>
</feature>
<sequence>MEGHRPTFPSIRYPIPTQETGNTLVTPLKFRMSMGGGDNLLSGASQPSPSRQLLLHGGRRACEGDGDAAGTYKGGGRPLMSGSRVRAFASVCVDYGRVYADQHGPGGRENLIIAKINGSRLFPKAYTETTIVHAYDIHKTPTLLKWVKAKARRYQKKKRARGDVPTNREREPSFGKRNFAGEKEKRGKRDGGGEKAPISSRARAHCRYYFSSYLALCRRGPLKFNLPLPQYSARAVHAGPPAARCRQISEDGRCGKASTTTRAIGFIKNWNYPNGSQTESYTVDPESEILTVSLDIALTFLSELAQTAISKYSIPSQRSLIGAVVKRAIASIAVMEYPVENPFSRLKIRPPPADGPVAG</sequence>
<dbReference type="OrthoDB" id="786951at2759"/>
<reference evidence="2 3" key="1">
    <citation type="journal article" date="2019" name="Commun. Biol.">
        <title>The bagworm genome reveals a unique fibroin gene that provides high tensile strength.</title>
        <authorList>
            <person name="Kono N."/>
            <person name="Nakamura H."/>
            <person name="Ohtoshi R."/>
            <person name="Tomita M."/>
            <person name="Numata K."/>
            <person name="Arakawa K."/>
        </authorList>
    </citation>
    <scope>NUCLEOTIDE SEQUENCE [LARGE SCALE GENOMIC DNA]</scope>
</reference>
<name>A0A4C1TX29_EUMVA</name>
<evidence type="ECO:0000313" key="3">
    <source>
        <dbReference type="Proteomes" id="UP000299102"/>
    </source>
</evidence>
<gene>
    <name evidence="2" type="ORF">EVAR_14383_1</name>
</gene>
<keyword evidence="3" id="KW-1185">Reference proteome</keyword>
<dbReference type="EMBL" id="BGZK01000099">
    <property type="protein sequence ID" value="GBP18613.1"/>
    <property type="molecule type" value="Genomic_DNA"/>
</dbReference>
<protein>
    <submittedName>
        <fullName evidence="2">Uncharacterized protein</fullName>
    </submittedName>
</protein>
<evidence type="ECO:0000256" key="1">
    <source>
        <dbReference type="SAM" id="MobiDB-lite"/>
    </source>
</evidence>
<dbReference type="Proteomes" id="UP000299102">
    <property type="component" value="Unassembled WGS sequence"/>
</dbReference>
<accession>A0A4C1TX29</accession>
<organism evidence="2 3">
    <name type="scientific">Eumeta variegata</name>
    <name type="common">Bagworm moth</name>
    <name type="synonym">Eumeta japonica</name>
    <dbReference type="NCBI Taxonomy" id="151549"/>
    <lineage>
        <taxon>Eukaryota</taxon>
        <taxon>Metazoa</taxon>
        <taxon>Ecdysozoa</taxon>
        <taxon>Arthropoda</taxon>
        <taxon>Hexapoda</taxon>
        <taxon>Insecta</taxon>
        <taxon>Pterygota</taxon>
        <taxon>Neoptera</taxon>
        <taxon>Endopterygota</taxon>
        <taxon>Lepidoptera</taxon>
        <taxon>Glossata</taxon>
        <taxon>Ditrysia</taxon>
        <taxon>Tineoidea</taxon>
        <taxon>Psychidae</taxon>
        <taxon>Oiketicinae</taxon>
        <taxon>Eumeta</taxon>
    </lineage>
</organism>
<proteinExistence type="predicted"/>
<comment type="caution">
    <text evidence="2">The sequence shown here is derived from an EMBL/GenBank/DDBJ whole genome shotgun (WGS) entry which is preliminary data.</text>
</comment>
<feature type="region of interest" description="Disordered" evidence="1">
    <location>
        <begin position="156"/>
        <end position="198"/>
    </location>
</feature>
<evidence type="ECO:0000313" key="2">
    <source>
        <dbReference type="EMBL" id="GBP18613.1"/>
    </source>
</evidence>
<dbReference type="AlphaFoldDB" id="A0A4C1TX29"/>